<dbReference type="Pfam" id="PF00575">
    <property type="entry name" value="S1"/>
    <property type="match status" value="1"/>
</dbReference>
<dbReference type="SUPFAM" id="SSF47794">
    <property type="entry name" value="Rad51 N-terminal domain-like"/>
    <property type="match status" value="1"/>
</dbReference>
<dbReference type="InterPro" id="IPR010995">
    <property type="entry name" value="DNA_repair_Rad51/TF_NusA_a-hlx"/>
</dbReference>
<dbReference type="CDD" id="cd22529">
    <property type="entry name" value="KH-II_NusA_rpt2"/>
    <property type="match status" value="1"/>
</dbReference>
<dbReference type="InterPro" id="IPR025249">
    <property type="entry name" value="TF_NusA_KH_1st"/>
</dbReference>
<dbReference type="Gene3D" id="3.30.300.20">
    <property type="match status" value="2"/>
</dbReference>
<dbReference type="FunFam" id="2.40.50.140:FF:000058">
    <property type="entry name" value="Transcription termination/antitermination protein NusA"/>
    <property type="match status" value="1"/>
</dbReference>
<feature type="domain" description="S1 motif" evidence="7">
    <location>
        <begin position="110"/>
        <end position="174"/>
    </location>
</feature>
<dbReference type="SMART" id="SM00316">
    <property type="entry name" value="S1"/>
    <property type="match status" value="1"/>
</dbReference>
<proteinExistence type="inferred from homology"/>
<keyword evidence="5" id="KW-0805">Transcription regulation</keyword>
<dbReference type="InterPro" id="IPR003029">
    <property type="entry name" value="S1_domain"/>
</dbReference>
<evidence type="ECO:0000256" key="6">
    <source>
        <dbReference type="ARBA" id="ARBA00023163"/>
    </source>
</evidence>
<keyword evidence="4" id="KW-0694">RNA-binding</keyword>
<dbReference type="Pfam" id="PF08529">
    <property type="entry name" value="NusA_N"/>
    <property type="match status" value="1"/>
</dbReference>
<sequence length="374" mass="41634">ALRSALLSAYKKHFGSSENVTIDISPDTGRLKVLAKKKVVKEIEDPGIEIEKEAARKIKKGVRLNQEIEVEITPREFGRIAVQTAKQVVTQRIREAEREKIYQEYKEREGDIVTGIVQRSEHKTVIVTLGKIEAILPVREQIFGEDYRYGDRIKTYILSVRRTPRGPQIILSRTHPGLVRRLFELEVPEVYEKIVEIKNIAREAGGRTKIAVSSKDANVDPVGSCVGTRGARVNSIIQELRGEKIDIIPYNEDAVAFVSSALKPAQVQEVIVHKEEGGMEVIVPKDKLSLAIGRKGQNVRLAAKLTGWKIDLKSPEEKALEEKTKIKLTELPGVGAKSAQVLEEAGFKNVVDIAQSKIEDLTKVKGIGKKSAEK</sequence>
<dbReference type="GO" id="GO:0031564">
    <property type="term" value="P:transcription antitermination"/>
    <property type="evidence" value="ECO:0007669"/>
    <property type="project" value="UniProtKB-KW"/>
</dbReference>
<evidence type="ECO:0000256" key="2">
    <source>
        <dbReference type="ARBA" id="ARBA00022490"/>
    </source>
</evidence>
<dbReference type="FunFam" id="3.30.300.20:FF:000002">
    <property type="entry name" value="Transcription termination/antitermination protein NusA"/>
    <property type="match status" value="1"/>
</dbReference>
<protein>
    <recommendedName>
        <fullName evidence="7">S1 motif domain-containing protein</fullName>
    </recommendedName>
</protein>
<gene>
    <name evidence="8" type="ORF">LCGC14_2954540</name>
</gene>
<dbReference type="EMBL" id="LAZR01059636">
    <property type="protein sequence ID" value="KKK67391.1"/>
    <property type="molecule type" value="Genomic_DNA"/>
</dbReference>
<evidence type="ECO:0000259" key="7">
    <source>
        <dbReference type="PROSITE" id="PS50126"/>
    </source>
</evidence>
<feature type="non-terminal residue" evidence="8">
    <location>
        <position position="374"/>
    </location>
</feature>
<dbReference type="GO" id="GO:0000166">
    <property type="term" value="F:nucleotide binding"/>
    <property type="evidence" value="ECO:0007669"/>
    <property type="project" value="InterPro"/>
</dbReference>
<keyword evidence="2" id="KW-0963">Cytoplasm</keyword>
<dbReference type="SMART" id="SM00322">
    <property type="entry name" value="KH"/>
    <property type="match status" value="2"/>
</dbReference>
<dbReference type="GO" id="GO:0006281">
    <property type="term" value="P:DNA repair"/>
    <property type="evidence" value="ECO:0007669"/>
    <property type="project" value="InterPro"/>
</dbReference>
<dbReference type="Gene3D" id="2.40.50.140">
    <property type="entry name" value="Nucleic acid-binding proteins"/>
    <property type="match status" value="1"/>
</dbReference>
<name>A0A0F9A5G0_9ZZZZ</name>
<dbReference type="PROSITE" id="PS50126">
    <property type="entry name" value="S1"/>
    <property type="match status" value="1"/>
</dbReference>
<dbReference type="NCBIfam" id="TIGR01953">
    <property type="entry name" value="NusA"/>
    <property type="match status" value="1"/>
</dbReference>
<dbReference type="AlphaFoldDB" id="A0A0F9A5G0"/>
<dbReference type="GO" id="GO:0003700">
    <property type="term" value="F:DNA-binding transcription factor activity"/>
    <property type="evidence" value="ECO:0007669"/>
    <property type="project" value="InterPro"/>
</dbReference>
<dbReference type="SUPFAM" id="SSF50249">
    <property type="entry name" value="Nucleic acid-binding proteins"/>
    <property type="match status" value="1"/>
</dbReference>
<dbReference type="SUPFAM" id="SSF54814">
    <property type="entry name" value="Prokaryotic type KH domain (KH-domain type II)"/>
    <property type="match status" value="2"/>
</dbReference>
<dbReference type="Pfam" id="PF14520">
    <property type="entry name" value="HHH_5"/>
    <property type="match status" value="1"/>
</dbReference>
<dbReference type="PANTHER" id="PTHR22648">
    <property type="entry name" value="TRANSCRIPTION TERMINATION FACTOR NUSA"/>
    <property type="match status" value="1"/>
</dbReference>
<dbReference type="GO" id="GO:0005829">
    <property type="term" value="C:cytosol"/>
    <property type="evidence" value="ECO:0007669"/>
    <property type="project" value="TreeGrafter"/>
</dbReference>
<evidence type="ECO:0000256" key="3">
    <source>
        <dbReference type="ARBA" id="ARBA00022814"/>
    </source>
</evidence>
<evidence type="ECO:0000313" key="8">
    <source>
        <dbReference type="EMBL" id="KKK67391.1"/>
    </source>
</evidence>
<dbReference type="InterPro" id="IPR036555">
    <property type="entry name" value="NusA_N_sf"/>
</dbReference>
<dbReference type="Gene3D" id="1.10.150.20">
    <property type="entry name" value="5' to 3' exonuclease, C-terminal subdomain"/>
    <property type="match status" value="1"/>
</dbReference>
<dbReference type="Pfam" id="PF26594">
    <property type="entry name" value="KH_NusA_2nd"/>
    <property type="match status" value="1"/>
</dbReference>
<dbReference type="HAMAP" id="MF_00945_B">
    <property type="entry name" value="NusA_B"/>
    <property type="match status" value="1"/>
</dbReference>
<dbReference type="GO" id="GO:0003723">
    <property type="term" value="F:RNA binding"/>
    <property type="evidence" value="ECO:0007669"/>
    <property type="project" value="UniProtKB-KW"/>
</dbReference>
<evidence type="ECO:0000256" key="5">
    <source>
        <dbReference type="ARBA" id="ARBA00023015"/>
    </source>
</evidence>
<dbReference type="Gene3D" id="3.30.1480.10">
    <property type="entry name" value="NusA, N-terminal domain"/>
    <property type="match status" value="1"/>
</dbReference>
<dbReference type="InterPro" id="IPR004087">
    <property type="entry name" value="KH_dom"/>
</dbReference>
<dbReference type="InterPro" id="IPR010213">
    <property type="entry name" value="TF_NusA"/>
</dbReference>
<dbReference type="InterPro" id="IPR003583">
    <property type="entry name" value="Hlx-hairpin-Hlx_DNA-bd_motif"/>
</dbReference>
<keyword evidence="3" id="KW-0889">Transcription antitermination</keyword>
<comment type="caution">
    <text evidence="8">The sequence shown here is derived from an EMBL/GenBank/DDBJ whole genome shotgun (WGS) entry which is preliminary data.</text>
</comment>
<dbReference type="CDD" id="cd02134">
    <property type="entry name" value="KH-II_NusA_rpt1"/>
    <property type="match status" value="1"/>
</dbReference>
<dbReference type="SUPFAM" id="SSF69705">
    <property type="entry name" value="Transcription factor NusA, N-terminal domain"/>
    <property type="match status" value="1"/>
</dbReference>
<dbReference type="InterPro" id="IPR013735">
    <property type="entry name" value="TF_NusA_N"/>
</dbReference>
<dbReference type="InterPro" id="IPR012340">
    <property type="entry name" value="NA-bd_OB-fold"/>
</dbReference>
<organism evidence="8">
    <name type="scientific">marine sediment metagenome</name>
    <dbReference type="NCBI Taxonomy" id="412755"/>
    <lineage>
        <taxon>unclassified sequences</taxon>
        <taxon>metagenomes</taxon>
        <taxon>ecological metagenomes</taxon>
    </lineage>
</organism>
<dbReference type="GO" id="GO:0006353">
    <property type="term" value="P:DNA-templated transcription termination"/>
    <property type="evidence" value="ECO:0007669"/>
    <property type="project" value="UniProtKB-KW"/>
</dbReference>
<dbReference type="InterPro" id="IPR015946">
    <property type="entry name" value="KH_dom-like_a/b"/>
</dbReference>
<dbReference type="PROSITE" id="PS50084">
    <property type="entry name" value="KH_TYPE_1"/>
    <property type="match status" value="1"/>
</dbReference>
<feature type="non-terminal residue" evidence="8">
    <location>
        <position position="1"/>
    </location>
</feature>
<dbReference type="CDD" id="cd04455">
    <property type="entry name" value="S1_NusA"/>
    <property type="match status" value="1"/>
</dbReference>
<keyword evidence="6" id="KW-0804">Transcription</keyword>
<dbReference type="FunFam" id="3.30.300.20:FF:000005">
    <property type="entry name" value="Transcription termination/antitermination protein NusA"/>
    <property type="match status" value="1"/>
</dbReference>
<keyword evidence="1" id="KW-0806">Transcription termination</keyword>
<dbReference type="InterPro" id="IPR009019">
    <property type="entry name" value="KH_sf_prok-type"/>
</dbReference>
<evidence type="ECO:0000256" key="1">
    <source>
        <dbReference type="ARBA" id="ARBA00022472"/>
    </source>
</evidence>
<dbReference type="Pfam" id="PF13184">
    <property type="entry name" value="KH_NusA_1st"/>
    <property type="match status" value="1"/>
</dbReference>
<accession>A0A0F9A5G0</accession>
<dbReference type="SMART" id="SM00278">
    <property type="entry name" value="HhH1"/>
    <property type="match status" value="2"/>
</dbReference>
<evidence type="ECO:0000256" key="4">
    <source>
        <dbReference type="ARBA" id="ARBA00022884"/>
    </source>
</evidence>
<dbReference type="InterPro" id="IPR030842">
    <property type="entry name" value="TF_NusA_bacterial"/>
</dbReference>
<dbReference type="InterPro" id="IPR058582">
    <property type="entry name" value="KH_NusA_2nd"/>
</dbReference>
<dbReference type="PANTHER" id="PTHR22648:SF0">
    <property type="entry name" value="TRANSCRIPTION TERMINATION_ANTITERMINATION PROTEIN NUSA"/>
    <property type="match status" value="1"/>
</dbReference>
<reference evidence="8" key="1">
    <citation type="journal article" date="2015" name="Nature">
        <title>Complex archaea that bridge the gap between prokaryotes and eukaryotes.</title>
        <authorList>
            <person name="Spang A."/>
            <person name="Saw J.H."/>
            <person name="Jorgensen S.L."/>
            <person name="Zaremba-Niedzwiedzka K."/>
            <person name="Martijn J."/>
            <person name="Lind A.E."/>
            <person name="van Eijk R."/>
            <person name="Schleper C."/>
            <person name="Guy L."/>
            <person name="Ettema T.J."/>
        </authorList>
    </citation>
    <scope>NUCLEOTIDE SEQUENCE</scope>
</reference>
<dbReference type="GO" id="GO:0003677">
    <property type="term" value="F:DNA binding"/>
    <property type="evidence" value="ECO:0007669"/>
    <property type="project" value="InterPro"/>
</dbReference>